<dbReference type="SMART" id="SM00320">
    <property type="entry name" value="WD40"/>
    <property type="match status" value="11"/>
</dbReference>
<dbReference type="PROSITE" id="PS50294">
    <property type="entry name" value="WD_REPEATS_REGION"/>
    <property type="match status" value="1"/>
</dbReference>
<dbReference type="AlphaFoldDB" id="A0A1R2B7U8"/>
<feature type="repeat" description="WD" evidence="4">
    <location>
        <begin position="663"/>
        <end position="699"/>
    </location>
</feature>
<protein>
    <submittedName>
        <fullName evidence="7">Uncharacterized protein</fullName>
    </submittedName>
</protein>
<evidence type="ECO:0000313" key="8">
    <source>
        <dbReference type="Proteomes" id="UP000187209"/>
    </source>
</evidence>
<dbReference type="Gene3D" id="2.130.10.10">
    <property type="entry name" value="YVTN repeat-like/Quinoprotein amine dehydrogenase"/>
    <property type="match status" value="2"/>
</dbReference>
<evidence type="ECO:0000259" key="5">
    <source>
        <dbReference type="Pfam" id="PF23409"/>
    </source>
</evidence>
<dbReference type="InterPro" id="IPR036322">
    <property type="entry name" value="WD40_repeat_dom_sf"/>
</dbReference>
<evidence type="ECO:0000313" key="7">
    <source>
        <dbReference type="EMBL" id="OMJ72735.1"/>
    </source>
</evidence>
<keyword evidence="3" id="KW-0677">Repeat</keyword>
<dbReference type="SUPFAM" id="SSF50978">
    <property type="entry name" value="WD40 repeat-like"/>
    <property type="match status" value="2"/>
</dbReference>
<evidence type="ECO:0000256" key="4">
    <source>
        <dbReference type="PROSITE-ProRule" id="PRU00221"/>
    </source>
</evidence>
<evidence type="ECO:0000256" key="1">
    <source>
        <dbReference type="ARBA" id="ARBA00006489"/>
    </source>
</evidence>
<dbReference type="InterPro" id="IPR005108">
    <property type="entry name" value="HELP"/>
</dbReference>
<dbReference type="InterPro" id="IPR011047">
    <property type="entry name" value="Quinoprotein_ADH-like_sf"/>
</dbReference>
<feature type="domain" description="EML-like second beta-propeller" evidence="6">
    <location>
        <begin position="410"/>
        <end position="697"/>
    </location>
</feature>
<dbReference type="FunFam" id="2.130.10.10:FF:000320">
    <property type="entry name" value="echinoderm microtubule-associated protein-like 6"/>
    <property type="match status" value="1"/>
</dbReference>
<dbReference type="PROSITE" id="PS50082">
    <property type="entry name" value="WD_REPEATS_2"/>
    <property type="match status" value="4"/>
</dbReference>
<sequence length="699" mass="77952">MGCGTIRKGEVIETYRNGDYDEDLAREGRNSRKKGKSVVQQDVQKEENEGFFKVEKPNQGDQMLCIKPWLGALKAPEQPPIINDAPPKASLVLEYAYGYRCFDARQNLYYTSDPNCIVYMTAAIGVVLNKSTNTQQIFGGGPVTSDYGHTDDITSLAIHPHKDIIATGEVGKNPKICIWSARDPSRSIKEFRQDRDSRAVSCLGFSYDGQYLASADLHNDHNVRIWEWEKSGEKIAIIKSGPDRVLDLAWSLTELTFCTAGNKHIAFWNYNQGQKMLTKKNGIFSSNPQVSMTSVAWTSTNCLTGGFNGCLYIWAGNTCIRTIRVHPENSTIHSVNVIRDTILTGGRDNVIQVLDLSFKIIRTIQNSSFARALDMSGGNILCGNRDGSIIEISPTNEKRILMQGHSDGEVWGMCIHPLNSNIIVTVGDDNYIKIWDIKKRICTGSCILETIAGQQRVAGQGASTLANTTPRQQARAICININGHVAIGFNDGHVLIWDSIEGKNKVKPLNEPREWIESMAYSPNGQLLAVGSHDNRIYIYTTAEYRLRKTLTGHSSFIIALDWSCDSNYLHTNCGAYELLFWDVNSGQQLKSGATMLKDEVWHTWTAKIGWHVQGIYEGNVDMTHVNTVDRSNDRELIAVGNDWGNVVLFNNPNGVKTKGKSFRGHSEHVTNVKWNATNEFLMSAGGSDQTIMQWRVVK</sequence>
<comment type="caution">
    <text evidence="7">The sequence shown here is derived from an EMBL/GenBank/DDBJ whole genome shotgun (WGS) entry which is preliminary data.</text>
</comment>
<organism evidence="7 8">
    <name type="scientific">Stentor coeruleus</name>
    <dbReference type="NCBI Taxonomy" id="5963"/>
    <lineage>
        <taxon>Eukaryota</taxon>
        <taxon>Sar</taxon>
        <taxon>Alveolata</taxon>
        <taxon>Ciliophora</taxon>
        <taxon>Postciliodesmatophora</taxon>
        <taxon>Heterotrichea</taxon>
        <taxon>Heterotrichida</taxon>
        <taxon>Stentoridae</taxon>
        <taxon>Stentor</taxon>
    </lineage>
</organism>
<gene>
    <name evidence="7" type="ORF">SteCoe_28741</name>
</gene>
<feature type="domain" description="EML-like first beta-propeller" evidence="5">
    <location>
        <begin position="148"/>
        <end position="368"/>
    </location>
</feature>
<feature type="repeat" description="WD" evidence="4">
    <location>
        <begin position="419"/>
        <end position="438"/>
    </location>
</feature>
<dbReference type="EMBL" id="MPUH01000877">
    <property type="protein sequence ID" value="OMJ72735.1"/>
    <property type="molecule type" value="Genomic_DNA"/>
</dbReference>
<dbReference type="OrthoDB" id="47802at2759"/>
<dbReference type="Pfam" id="PF23414">
    <property type="entry name" value="Beta-prop_EML_2"/>
    <property type="match status" value="1"/>
</dbReference>
<dbReference type="PANTHER" id="PTHR13720">
    <property type="entry name" value="WD-40 REPEAT PROTEIN"/>
    <property type="match status" value="1"/>
</dbReference>
<dbReference type="GO" id="GO:0008017">
    <property type="term" value="F:microtubule binding"/>
    <property type="evidence" value="ECO:0007669"/>
    <property type="project" value="TreeGrafter"/>
</dbReference>
<keyword evidence="2 4" id="KW-0853">WD repeat</keyword>
<dbReference type="SUPFAM" id="SSF50998">
    <property type="entry name" value="Quinoprotein alcohol dehydrogenase-like"/>
    <property type="match status" value="1"/>
</dbReference>
<proteinExistence type="inferred from homology"/>
<dbReference type="InterPro" id="IPR001680">
    <property type="entry name" value="WD40_rpt"/>
</dbReference>
<accession>A0A1R2B7U8</accession>
<dbReference type="PANTHER" id="PTHR13720:SF33">
    <property type="entry name" value="HELP DOMAIN-CONTAINING PROTEIN"/>
    <property type="match status" value="1"/>
</dbReference>
<dbReference type="InterPro" id="IPR050630">
    <property type="entry name" value="WD_repeat_EMAP"/>
</dbReference>
<evidence type="ECO:0000256" key="2">
    <source>
        <dbReference type="ARBA" id="ARBA00022574"/>
    </source>
</evidence>
<dbReference type="InterPro" id="IPR055439">
    <property type="entry name" value="Beta-prop_EML_1st"/>
</dbReference>
<dbReference type="InterPro" id="IPR055442">
    <property type="entry name" value="Beta-prop_EML-like_2nd"/>
</dbReference>
<evidence type="ECO:0000256" key="3">
    <source>
        <dbReference type="ARBA" id="ARBA00022737"/>
    </source>
</evidence>
<feature type="repeat" description="WD" evidence="4">
    <location>
        <begin position="551"/>
        <end position="592"/>
    </location>
</feature>
<dbReference type="Proteomes" id="UP000187209">
    <property type="component" value="Unassembled WGS sequence"/>
</dbReference>
<dbReference type="Pfam" id="PF03451">
    <property type="entry name" value="HELP"/>
    <property type="match status" value="1"/>
</dbReference>
<evidence type="ECO:0000259" key="6">
    <source>
        <dbReference type="Pfam" id="PF23414"/>
    </source>
</evidence>
<dbReference type="InterPro" id="IPR015943">
    <property type="entry name" value="WD40/YVTN_repeat-like_dom_sf"/>
</dbReference>
<comment type="similarity">
    <text evidence="1">Belongs to the WD repeat EMAP family.</text>
</comment>
<keyword evidence="8" id="KW-1185">Reference proteome</keyword>
<dbReference type="Pfam" id="PF23409">
    <property type="entry name" value="Beta-prop_EML"/>
    <property type="match status" value="1"/>
</dbReference>
<reference evidence="7 8" key="1">
    <citation type="submission" date="2016-11" db="EMBL/GenBank/DDBJ databases">
        <title>The macronuclear genome of Stentor coeruleus: a giant cell with tiny introns.</title>
        <authorList>
            <person name="Slabodnick M."/>
            <person name="Ruby J.G."/>
            <person name="Reiff S.B."/>
            <person name="Swart E.C."/>
            <person name="Gosai S."/>
            <person name="Prabakaran S."/>
            <person name="Witkowska E."/>
            <person name="Larue G.E."/>
            <person name="Fisher S."/>
            <person name="Freeman R.M."/>
            <person name="Gunawardena J."/>
            <person name="Chu W."/>
            <person name="Stover N.A."/>
            <person name="Gregory B.D."/>
            <person name="Nowacki M."/>
            <person name="Derisi J."/>
            <person name="Roy S.W."/>
            <person name="Marshall W.F."/>
            <person name="Sood P."/>
        </authorList>
    </citation>
    <scope>NUCLEOTIDE SEQUENCE [LARGE SCALE GENOMIC DNA]</scope>
    <source>
        <strain evidence="7">WM001</strain>
    </source>
</reference>
<name>A0A1R2B7U8_9CILI</name>
<feature type="repeat" description="WD" evidence="4">
    <location>
        <begin position="509"/>
        <end position="550"/>
    </location>
</feature>